<dbReference type="AlphaFoldDB" id="A4ED22"/>
<comment type="caution">
    <text evidence="1">The sequence shown here is derived from an EMBL/GenBank/DDBJ whole genome shotgun (WGS) entry which is preliminary data.</text>
</comment>
<gene>
    <name evidence="1" type="ORF">COLAER_02364</name>
</gene>
<evidence type="ECO:0000313" key="1">
    <source>
        <dbReference type="EMBL" id="EBA38511.1"/>
    </source>
</evidence>
<accession>A4ED22</accession>
<proteinExistence type="predicted"/>
<dbReference type="Proteomes" id="UP000002979">
    <property type="component" value="Unassembled WGS sequence"/>
</dbReference>
<reference evidence="1 2" key="1">
    <citation type="submission" date="2007-01" db="EMBL/GenBank/DDBJ databases">
        <title>Draft genome sequence of Collinsella aerofaciens (ATCC 25986).</title>
        <authorList>
            <person name="Sudarsanam P."/>
            <person name="Ley R."/>
            <person name="Guruge J."/>
            <person name="Turnbaugh P.J."/>
            <person name="Mahowald M."/>
            <person name="Liep D."/>
            <person name="Gordon J."/>
        </authorList>
    </citation>
    <scope>NUCLEOTIDE SEQUENCE [LARGE SCALE GENOMIC DNA]</scope>
    <source>
        <strain evidence="2">ATCC 25986 / DSM 3979 / JCM 10188 / KCTC 3647 / NCTC 11838 / VPI 1003</strain>
    </source>
</reference>
<protein>
    <submittedName>
        <fullName evidence="1">Uncharacterized protein</fullName>
    </submittedName>
</protein>
<reference evidence="1 2" key="2">
    <citation type="submission" date="2007-04" db="EMBL/GenBank/DDBJ databases">
        <authorList>
            <person name="Fulton L."/>
            <person name="Clifton S."/>
            <person name="Fulton B."/>
            <person name="Xu J."/>
            <person name="Minx P."/>
            <person name="Mardis E.R."/>
            <person name="Wilson R.K."/>
        </authorList>
    </citation>
    <scope>NUCLEOTIDE SEQUENCE [LARGE SCALE GENOMIC DNA]</scope>
    <source>
        <strain evidence="2">ATCC 25986 / DSM 3979 / JCM 10188 / KCTC 3647 / NCTC 11838 / VPI 1003</strain>
    </source>
</reference>
<organism evidence="1 2">
    <name type="scientific">Collinsella aerofaciens (strain ATCC 25986 / DSM 3979 / JCM 10188 / KCTC 3647 / NCTC 11838 / VPI 1003)</name>
    <dbReference type="NCBI Taxonomy" id="411903"/>
    <lineage>
        <taxon>Bacteria</taxon>
        <taxon>Bacillati</taxon>
        <taxon>Actinomycetota</taxon>
        <taxon>Coriobacteriia</taxon>
        <taxon>Coriobacteriales</taxon>
        <taxon>Coriobacteriaceae</taxon>
        <taxon>Collinsella</taxon>
    </lineage>
</organism>
<dbReference type="EMBL" id="AAVN02000016">
    <property type="protein sequence ID" value="EBA38511.1"/>
    <property type="molecule type" value="Genomic_DNA"/>
</dbReference>
<name>A4ED22_COLAA</name>
<evidence type="ECO:0000313" key="2">
    <source>
        <dbReference type="Proteomes" id="UP000002979"/>
    </source>
</evidence>
<sequence>MYPPIRGRRCLPLRDGCAVGGDVLVGIGQVGVDADGRIDQVVKAVKLAAREREFLGGAGAGHQVSREPGFLHSAVDVGLAGRSVEGQVLVALVGDVDDKADVAPVVLEFLGDGDGAQIVIGDGDGGGDFDTLDVVVFDGLIDLFFLLGRLAILLHRAGQILVGLGEDKLVAFHLKDELVVLELQVVRLIFGGDRYGGGVLGFPFQVGDLKEHIEDACAVLVEDQDAVEAPLLEHIHVLIGELFAIQGSTRVLPAADEVGLGVLAAAAAARQGKGERQDACQKCEYGLFERCLHGVLLHRTKPIEANAGVADPPPITR</sequence>